<dbReference type="AlphaFoldDB" id="A0AAW1LCA1"/>
<evidence type="ECO:0000313" key="2">
    <source>
        <dbReference type="EMBL" id="KAK9731503.1"/>
    </source>
</evidence>
<dbReference type="EMBL" id="JASPKY010000131">
    <property type="protein sequence ID" value="KAK9731503.1"/>
    <property type="molecule type" value="Genomic_DNA"/>
</dbReference>
<evidence type="ECO:0000313" key="3">
    <source>
        <dbReference type="Proteomes" id="UP001458880"/>
    </source>
</evidence>
<comment type="caution">
    <text evidence="2">The sequence shown here is derived from an EMBL/GenBank/DDBJ whole genome shotgun (WGS) entry which is preliminary data.</text>
</comment>
<feature type="compositionally biased region" description="Polar residues" evidence="1">
    <location>
        <begin position="290"/>
        <end position="299"/>
    </location>
</feature>
<evidence type="ECO:0000256" key="1">
    <source>
        <dbReference type="SAM" id="MobiDB-lite"/>
    </source>
</evidence>
<reference evidence="2 3" key="2">
    <citation type="journal article" date="2024" name="BMC Genomics">
        <title>De novo assembly and annotation of Popillia japonica's genome with initial clues to its potential as an invasive pest.</title>
        <authorList>
            <person name="Cucini C."/>
            <person name="Boschi S."/>
            <person name="Funari R."/>
            <person name="Cardaioli E."/>
            <person name="Iannotti N."/>
            <person name="Marturano G."/>
            <person name="Paoli F."/>
            <person name="Bruttini M."/>
            <person name="Carapelli A."/>
            <person name="Frati F."/>
            <person name="Nardi F."/>
        </authorList>
    </citation>
    <scope>NUCLEOTIDE SEQUENCE [LARGE SCALE GENOMIC DNA]</scope>
    <source>
        <strain evidence="2">DMR45628</strain>
    </source>
</reference>
<name>A0AAW1LCA1_POPJA</name>
<feature type="region of interest" description="Disordered" evidence="1">
    <location>
        <begin position="202"/>
        <end position="236"/>
    </location>
</feature>
<feature type="compositionally biased region" description="Polar residues" evidence="1">
    <location>
        <begin position="205"/>
        <end position="231"/>
    </location>
</feature>
<organism evidence="2 3">
    <name type="scientific">Popillia japonica</name>
    <name type="common">Japanese beetle</name>
    <dbReference type="NCBI Taxonomy" id="7064"/>
    <lineage>
        <taxon>Eukaryota</taxon>
        <taxon>Metazoa</taxon>
        <taxon>Ecdysozoa</taxon>
        <taxon>Arthropoda</taxon>
        <taxon>Hexapoda</taxon>
        <taxon>Insecta</taxon>
        <taxon>Pterygota</taxon>
        <taxon>Neoptera</taxon>
        <taxon>Endopterygota</taxon>
        <taxon>Coleoptera</taxon>
        <taxon>Polyphaga</taxon>
        <taxon>Scarabaeiformia</taxon>
        <taxon>Scarabaeidae</taxon>
        <taxon>Rutelinae</taxon>
        <taxon>Popillia</taxon>
    </lineage>
</organism>
<sequence>MVSSDPMRRKTLQSIQSLISHSLSGNGAGILQQVTSAQTVGIDNDVLAHYPSYFEVPMNSWNHLRVNIESDSSLETDCPNYLSEVLEFLNSHNNDFLQQNLLDSLKELLTECTFSTIFVNNSKDSIIQKHFANSAMEAFEQYKGKRVQDVQMNILQTIEDLLRSEISLIRLMRESVPDTNDLNPLMTNETVILQSNHNIPFDIRSSPSSSQQQLNATSNITEDNSSNTPQIENGDLAEADQSRLELEDDDEEGAVGGMLNITDECSSNNAEQADAEFAEQGLDQVPTRLTAHSRSQLSTPIRDHLNSSRSTADTSEQF</sequence>
<dbReference type="EMBL" id="JASPKY010000131">
    <property type="protein sequence ID" value="KAK9731504.1"/>
    <property type="molecule type" value="Genomic_DNA"/>
</dbReference>
<accession>A0AAW1LCA1</accession>
<gene>
    <name evidence="2" type="ORF">QE152_g13601</name>
</gene>
<protein>
    <submittedName>
        <fullName evidence="2">Uncharacterized protein</fullName>
    </submittedName>
</protein>
<feature type="compositionally biased region" description="Polar residues" evidence="1">
    <location>
        <begin position="307"/>
        <end position="318"/>
    </location>
</feature>
<reference evidence="2" key="1">
    <citation type="submission" date="2023-05" db="EMBL/GenBank/DDBJ databases">
        <authorList>
            <person name="Nardi F."/>
            <person name="Carapelli A."/>
            <person name="Cucini C."/>
        </authorList>
    </citation>
    <scope>NUCLEOTIDE SEQUENCE</scope>
    <source>
        <strain evidence="2">DMR45628</strain>
        <tissue evidence="2">Testes</tissue>
    </source>
</reference>
<dbReference type="Proteomes" id="UP001458880">
    <property type="component" value="Unassembled WGS sequence"/>
</dbReference>
<proteinExistence type="predicted"/>
<feature type="region of interest" description="Disordered" evidence="1">
    <location>
        <begin position="276"/>
        <end position="318"/>
    </location>
</feature>
<keyword evidence="3" id="KW-1185">Reference proteome</keyword>